<organism evidence="2 3">
    <name type="scientific">Homarus americanus</name>
    <name type="common">American lobster</name>
    <dbReference type="NCBI Taxonomy" id="6706"/>
    <lineage>
        <taxon>Eukaryota</taxon>
        <taxon>Metazoa</taxon>
        <taxon>Ecdysozoa</taxon>
        <taxon>Arthropoda</taxon>
        <taxon>Crustacea</taxon>
        <taxon>Multicrustacea</taxon>
        <taxon>Malacostraca</taxon>
        <taxon>Eumalacostraca</taxon>
        <taxon>Eucarida</taxon>
        <taxon>Decapoda</taxon>
        <taxon>Pleocyemata</taxon>
        <taxon>Astacidea</taxon>
        <taxon>Nephropoidea</taxon>
        <taxon>Nephropidae</taxon>
        <taxon>Homarus</taxon>
    </lineage>
</organism>
<dbReference type="Proteomes" id="UP000747542">
    <property type="component" value="Unassembled WGS sequence"/>
</dbReference>
<feature type="compositionally biased region" description="Basic and acidic residues" evidence="1">
    <location>
        <begin position="38"/>
        <end position="51"/>
    </location>
</feature>
<accession>A0A8J5JEB3</accession>
<proteinExistence type="predicted"/>
<name>A0A8J5JEB3_HOMAM</name>
<reference evidence="2" key="1">
    <citation type="journal article" date="2021" name="Sci. Adv.">
        <title>The American lobster genome reveals insights on longevity, neural, and immune adaptations.</title>
        <authorList>
            <person name="Polinski J.M."/>
            <person name="Zimin A.V."/>
            <person name="Clark K.F."/>
            <person name="Kohn A.B."/>
            <person name="Sadowski N."/>
            <person name="Timp W."/>
            <person name="Ptitsyn A."/>
            <person name="Khanna P."/>
            <person name="Romanova D.Y."/>
            <person name="Williams P."/>
            <person name="Greenwood S.J."/>
            <person name="Moroz L.L."/>
            <person name="Walt D.R."/>
            <person name="Bodnar A.G."/>
        </authorList>
    </citation>
    <scope>NUCLEOTIDE SEQUENCE</scope>
    <source>
        <strain evidence="2">GMGI-L3</strain>
    </source>
</reference>
<evidence type="ECO:0000313" key="3">
    <source>
        <dbReference type="Proteomes" id="UP000747542"/>
    </source>
</evidence>
<dbReference type="AlphaFoldDB" id="A0A8J5JEB3"/>
<feature type="region of interest" description="Disordered" evidence="1">
    <location>
        <begin position="38"/>
        <end position="63"/>
    </location>
</feature>
<gene>
    <name evidence="2" type="ORF">Hamer_G025589</name>
</gene>
<comment type="caution">
    <text evidence="2">The sequence shown here is derived from an EMBL/GenBank/DDBJ whole genome shotgun (WGS) entry which is preliminary data.</text>
</comment>
<evidence type="ECO:0000313" key="2">
    <source>
        <dbReference type="EMBL" id="KAG7154878.1"/>
    </source>
</evidence>
<protein>
    <submittedName>
        <fullName evidence="2">Uncharacterized protein</fullName>
    </submittedName>
</protein>
<feature type="compositionally biased region" description="Polar residues" evidence="1">
    <location>
        <begin position="53"/>
        <end position="63"/>
    </location>
</feature>
<evidence type="ECO:0000256" key="1">
    <source>
        <dbReference type="SAM" id="MobiDB-lite"/>
    </source>
</evidence>
<keyword evidence="3" id="KW-1185">Reference proteome</keyword>
<dbReference type="EMBL" id="JAHLQT010043595">
    <property type="protein sequence ID" value="KAG7154878.1"/>
    <property type="molecule type" value="Genomic_DNA"/>
</dbReference>
<sequence>MRAARCNIVVPGRCETPFNITTHLKACVVSPTTNRWRSLDHSKINDPELHNRNLATPRSQFAT</sequence>